<evidence type="ECO:0000256" key="5">
    <source>
        <dbReference type="ARBA" id="ARBA00022679"/>
    </source>
</evidence>
<evidence type="ECO:0000259" key="15">
    <source>
        <dbReference type="PROSITE" id="PS50109"/>
    </source>
</evidence>
<feature type="transmembrane region" description="Helical" evidence="14">
    <location>
        <begin position="185"/>
        <end position="203"/>
    </location>
</feature>
<feature type="transmembrane region" description="Helical" evidence="14">
    <location>
        <begin position="15"/>
        <end position="34"/>
    </location>
</feature>
<name>A0A327NNL7_9BACT</name>
<dbReference type="Pfam" id="PF13675">
    <property type="entry name" value="PilJ"/>
    <property type="match status" value="1"/>
</dbReference>
<dbReference type="PANTHER" id="PTHR24421:SF10">
    <property type="entry name" value="NITRATE_NITRITE SENSOR PROTEIN NARQ"/>
    <property type="match status" value="1"/>
</dbReference>
<dbReference type="GO" id="GO:0046983">
    <property type="term" value="F:protein dimerization activity"/>
    <property type="evidence" value="ECO:0007669"/>
    <property type="project" value="InterPro"/>
</dbReference>
<dbReference type="Proteomes" id="UP000249016">
    <property type="component" value="Unassembled WGS sequence"/>
</dbReference>
<evidence type="ECO:0000256" key="13">
    <source>
        <dbReference type="SAM" id="Coils"/>
    </source>
</evidence>
<dbReference type="Pfam" id="PF02518">
    <property type="entry name" value="HATPase_c"/>
    <property type="match status" value="1"/>
</dbReference>
<dbReference type="Gene3D" id="3.30.565.10">
    <property type="entry name" value="Histidine kinase-like ATPase, C-terminal domain"/>
    <property type="match status" value="1"/>
</dbReference>
<keyword evidence="5" id="KW-0808">Transferase</keyword>
<keyword evidence="12 14" id="KW-0472">Membrane</keyword>
<feature type="domain" description="Histidine kinase" evidence="15">
    <location>
        <begin position="291"/>
        <end position="491"/>
    </location>
</feature>
<keyword evidence="6 14" id="KW-0812">Transmembrane</keyword>
<keyword evidence="13" id="KW-0175">Coiled coil</keyword>
<evidence type="ECO:0000313" key="17">
    <source>
        <dbReference type="Proteomes" id="UP000249016"/>
    </source>
</evidence>
<sequence>MSQLDQQVAQRLTRFYMIALTVIAMLSLSGLLFIKHTISTHYDDSRVVNVAGLQRMLSQRLTKLAMLRIEGLATADTVSFDSLLHSWSQSHIQLRNGMLHMEKDYSVRKSDQLNRMFARVAPVFQSIYNSFIRINDPTSTPDEKKAALRIILRDEFPFIQQMNAIVFQFDTESFDQVKRLERIEWLLTMATLLTLLIEGLFIFRPVVNHTRNVVRRLAKSEKALQLANSHLEIANRELEATNQNLAASNQKLVDTQRELLRTTEEKYQLQLAEDTVRSAALLEGQEEERRRFARELHDGIGQMLTGLKLHAEKLKATSFTDEKQRVRFAELCDLIADTIQTTRQVSYNLMPSTLSDFGLGPTLQLLAEQMTRSSGIPIAFSGPANAKRLSPAMEIGLYRIAQEALHNALKYAEAKAIKITLQQNTSKLLLAIDDDGKGFILKAVPINEKPLPVINGLENMRTRTRLLSGEFSITSKPKKGTKVRVTVNLSDNLN</sequence>
<dbReference type="GO" id="GO:0005524">
    <property type="term" value="F:ATP binding"/>
    <property type="evidence" value="ECO:0007669"/>
    <property type="project" value="UniProtKB-KW"/>
</dbReference>
<evidence type="ECO:0000256" key="4">
    <source>
        <dbReference type="ARBA" id="ARBA00022553"/>
    </source>
</evidence>
<keyword evidence="8 16" id="KW-0418">Kinase</keyword>
<organism evidence="16 17">
    <name type="scientific">Spirosoma telluris</name>
    <dbReference type="NCBI Taxonomy" id="2183553"/>
    <lineage>
        <taxon>Bacteria</taxon>
        <taxon>Pseudomonadati</taxon>
        <taxon>Bacteroidota</taxon>
        <taxon>Cytophagia</taxon>
        <taxon>Cytophagales</taxon>
        <taxon>Cytophagaceae</taxon>
        <taxon>Spirosoma</taxon>
    </lineage>
</organism>
<dbReference type="InterPro" id="IPR050482">
    <property type="entry name" value="Sensor_HK_TwoCompSys"/>
</dbReference>
<evidence type="ECO:0000256" key="6">
    <source>
        <dbReference type="ARBA" id="ARBA00022692"/>
    </source>
</evidence>
<dbReference type="PANTHER" id="PTHR24421">
    <property type="entry name" value="NITRATE/NITRITE SENSOR PROTEIN NARX-RELATED"/>
    <property type="match status" value="1"/>
</dbReference>
<evidence type="ECO:0000256" key="10">
    <source>
        <dbReference type="ARBA" id="ARBA00022989"/>
    </source>
</evidence>
<gene>
    <name evidence="16" type="ORF">HMF3257_23760</name>
</gene>
<keyword evidence="10 14" id="KW-1133">Transmembrane helix</keyword>
<dbReference type="CDD" id="cd16917">
    <property type="entry name" value="HATPase_UhpB-NarQ-NarX-like"/>
    <property type="match status" value="1"/>
</dbReference>
<comment type="caution">
    <text evidence="16">The sequence shown here is derived from an EMBL/GenBank/DDBJ whole genome shotgun (WGS) entry which is preliminary data.</text>
</comment>
<dbReference type="EMBL" id="QLII01000001">
    <property type="protein sequence ID" value="RAI76423.1"/>
    <property type="molecule type" value="Genomic_DNA"/>
</dbReference>
<keyword evidence="11" id="KW-0902">Two-component regulatory system</keyword>
<evidence type="ECO:0000256" key="1">
    <source>
        <dbReference type="ARBA" id="ARBA00000085"/>
    </source>
</evidence>
<reference evidence="16 17" key="1">
    <citation type="submission" date="2018-06" db="EMBL/GenBank/DDBJ databases">
        <title>Spirosoma sp. HMF3257 Genome sequencing and assembly.</title>
        <authorList>
            <person name="Kang H."/>
            <person name="Cha I."/>
            <person name="Kim H."/>
            <person name="Kang J."/>
            <person name="Joh K."/>
        </authorList>
    </citation>
    <scope>NUCLEOTIDE SEQUENCE [LARGE SCALE GENOMIC DNA]</scope>
    <source>
        <strain evidence="16 17">HMF3257</strain>
    </source>
</reference>
<dbReference type="EC" id="2.7.13.3" evidence="3"/>
<evidence type="ECO:0000256" key="12">
    <source>
        <dbReference type="ARBA" id="ARBA00023136"/>
    </source>
</evidence>
<evidence type="ECO:0000256" key="2">
    <source>
        <dbReference type="ARBA" id="ARBA00004141"/>
    </source>
</evidence>
<dbReference type="AlphaFoldDB" id="A0A327NNL7"/>
<comment type="catalytic activity">
    <reaction evidence="1">
        <text>ATP + protein L-histidine = ADP + protein N-phospho-L-histidine.</text>
        <dbReference type="EC" id="2.7.13.3"/>
    </reaction>
</comment>
<accession>A0A327NNL7</accession>
<dbReference type="GO" id="GO:0016020">
    <property type="term" value="C:membrane"/>
    <property type="evidence" value="ECO:0007669"/>
    <property type="project" value="UniProtKB-SubCell"/>
</dbReference>
<dbReference type="SUPFAM" id="SSF55874">
    <property type="entry name" value="ATPase domain of HSP90 chaperone/DNA topoisomerase II/histidine kinase"/>
    <property type="match status" value="1"/>
</dbReference>
<dbReference type="PROSITE" id="PS50109">
    <property type="entry name" value="HIS_KIN"/>
    <property type="match status" value="1"/>
</dbReference>
<dbReference type="InterPro" id="IPR029095">
    <property type="entry name" value="NarX-like_N"/>
</dbReference>
<feature type="coiled-coil region" evidence="13">
    <location>
        <begin position="217"/>
        <end position="265"/>
    </location>
</feature>
<dbReference type="Pfam" id="PF07730">
    <property type="entry name" value="HisKA_3"/>
    <property type="match status" value="1"/>
</dbReference>
<dbReference type="InterPro" id="IPR011712">
    <property type="entry name" value="Sig_transdc_His_kin_sub3_dim/P"/>
</dbReference>
<evidence type="ECO:0000256" key="14">
    <source>
        <dbReference type="SAM" id="Phobius"/>
    </source>
</evidence>
<evidence type="ECO:0000256" key="8">
    <source>
        <dbReference type="ARBA" id="ARBA00022777"/>
    </source>
</evidence>
<evidence type="ECO:0000313" key="16">
    <source>
        <dbReference type="EMBL" id="RAI76423.1"/>
    </source>
</evidence>
<evidence type="ECO:0000256" key="11">
    <source>
        <dbReference type="ARBA" id="ARBA00023012"/>
    </source>
</evidence>
<dbReference type="Gene3D" id="1.20.5.1930">
    <property type="match status" value="1"/>
</dbReference>
<evidence type="ECO:0000256" key="9">
    <source>
        <dbReference type="ARBA" id="ARBA00022840"/>
    </source>
</evidence>
<evidence type="ECO:0000256" key="3">
    <source>
        <dbReference type="ARBA" id="ARBA00012438"/>
    </source>
</evidence>
<dbReference type="InterPro" id="IPR003594">
    <property type="entry name" value="HATPase_dom"/>
</dbReference>
<dbReference type="OrthoDB" id="9760839at2"/>
<evidence type="ECO:0000256" key="7">
    <source>
        <dbReference type="ARBA" id="ARBA00022741"/>
    </source>
</evidence>
<proteinExistence type="predicted"/>
<comment type="subcellular location">
    <subcellularLocation>
        <location evidence="2">Membrane</location>
        <topology evidence="2">Multi-pass membrane protein</topology>
    </subcellularLocation>
</comment>
<keyword evidence="9" id="KW-0067">ATP-binding</keyword>
<dbReference type="InterPro" id="IPR036890">
    <property type="entry name" value="HATPase_C_sf"/>
</dbReference>
<keyword evidence="4" id="KW-0597">Phosphoprotein</keyword>
<keyword evidence="17" id="KW-1185">Reference proteome</keyword>
<protein>
    <recommendedName>
        <fullName evidence="3">histidine kinase</fullName>
        <ecNumber evidence="3">2.7.13.3</ecNumber>
    </recommendedName>
</protein>
<dbReference type="InterPro" id="IPR005467">
    <property type="entry name" value="His_kinase_dom"/>
</dbReference>
<dbReference type="GO" id="GO:0000155">
    <property type="term" value="F:phosphorelay sensor kinase activity"/>
    <property type="evidence" value="ECO:0007669"/>
    <property type="project" value="InterPro"/>
</dbReference>
<keyword evidence="7" id="KW-0547">Nucleotide-binding</keyword>
<dbReference type="RefSeq" id="WP_111346019.1">
    <property type="nucleotide sequence ID" value="NZ_QLII01000001.1"/>
</dbReference>